<dbReference type="RefSeq" id="WP_392393452.1">
    <property type="nucleotide sequence ID" value="NZ_JAURTK010000002.1"/>
</dbReference>
<evidence type="ECO:0000313" key="3">
    <source>
        <dbReference type="Proteomes" id="UP001229486"/>
    </source>
</evidence>
<keyword evidence="1" id="KW-1133">Transmembrane helix</keyword>
<comment type="caution">
    <text evidence="2">The sequence shown here is derived from an EMBL/GenBank/DDBJ whole genome shotgun (WGS) entry which is preliminary data.</text>
</comment>
<sequence>MSETVRPHSIGRASRVLRAFAAFAASVGIVLVVLVQCALVWRVADGQVAFDPLLPVVAINLIGGALQALLFRALLPQHYREPRGWSLLLLWLGCAFVPLFGGLVVLVSCAWAACYPRSHSGEELDDVPAPEFVTHLMSRVSHGGGARLQARIVNTQVNASDRLSALVAIQSMPTRTTGTLLRELLADPVEDVRLIAYGTLDQAENEVTQRIFQTGQSLEMASTDDQRHAINRQLAELYFELIYQNLVQGAVYRHTLEQADRHARAALEIDDGDAALWMIRGRLALANGAADEAADYMARAQALGFPRERLVPWLAEVEFLRGNFVRVSELLASLGNAATLPMLKPVARYWST</sequence>
<dbReference type="EMBL" id="JAURTK010000002">
    <property type="protein sequence ID" value="MDP9646929.1"/>
    <property type="molecule type" value="Genomic_DNA"/>
</dbReference>
<evidence type="ECO:0000256" key="1">
    <source>
        <dbReference type="SAM" id="Phobius"/>
    </source>
</evidence>
<gene>
    <name evidence="2" type="ORF">J2793_002362</name>
</gene>
<feature type="transmembrane region" description="Helical" evidence="1">
    <location>
        <begin position="20"/>
        <end position="41"/>
    </location>
</feature>
<keyword evidence="1" id="KW-0812">Transmembrane</keyword>
<protein>
    <recommendedName>
        <fullName evidence="4">Lipopolysaccharide N-acetylglucosaminyl transferase</fullName>
    </recommendedName>
</protein>
<evidence type="ECO:0008006" key="4">
    <source>
        <dbReference type="Google" id="ProtNLM"/>
    </source>
</evidence>
<keyword evidence="1" id="KW-0472">Membrane</keyword>
<organism evidence="2 3">
    <name type="scientific">Paraburkholderia caledonica</name>
    <dbReference type="NCBI Taxonomy" id="134536"/>
    <lineage>
        <taxon>Bacteria</taxon>
        <taxon>Pseudomonadati</taxon>
        <taxon>Pseudomonadota</taxon>
        <taxon>Betaproteobacteria</taxon>
        <taxon>Burkholderiales</taxon>
        <taxon>Burkholderiaceae</taxon>
        <taxon>Paraburkholderia</taxon>
    </lineage>
</organism>
<feature type="transmembrane region" description="Helical" evidence="1">
    <location>
        <begin position="53"/>
        <end position="75"/>
    </location>
</feature>
<name>A0AB73IAY2_9BURK</name>
<accession>A0AB73IAY2</accession>
<dbReference type="AlphaFoldDB" id="A0AB73IAY2"/>
<dbReference type="Proteomes" id="UP001229486">
    <property type="component" value="Unassembled WGS sequence"/>
</dbReference>
<dbReference type="SUPFAM" id="SSF48452">
    <property type="entry name" value="TPR-like"/>
    <property type="match status" value="1"/>
</dbReference>
<dbReference type="InterPro" id="IPR011990">
    <property type="entry name" value="TPR-like_helical_dom_sf"/>
</dbReference>
<feature type="transmembrane region" description="Helical" evidence="1">
    <location>
        <begin position="87"/>
        <end position="113"/>
    </location>
</feature>
<reference evidence="2" key="1">
    <citation type="submission" date="2023-07" db="EMBL/GenBank/DDBJ databases">
        <title>Sorghum-associated microbial communities from plants grown in Nebraska, USA.</title>
        <authorList>
            <person name="Schachtman D."/>
        </authorList>
    </citation>
    <scope>NUCLEOTIDE SEQUENCE</scope>
    <source>
        <strain evidence="2">DS1061</strain>
    </source>
</reference>
<evidence type="ECO:0000313" key="2">
    <source>
        <dbReference type="EMBL" id="MDP9646929.1"/>
    </source>
</evidence>
<proteinExistence type="predicted"/>